<feature type="non-terminal residue" evidence="3">
    <location>
        <position position="1"/>
    </location>
</feature>
<keyword evidence="2" id="KW-1133">Transmembrane helix</keyword>
<dbReference type="RefSeq" id="WP_301249855.1">
    <property type="nucleotide sequence ID" value="NZ_JAROCD010000024.1"/>
</dbReference>
<sequence length="74" mass="8238">GVAEWQTRSTQNRVGNRGGSSPLAGIQASKSSLDAKSNELFYLQILFGLWFVEVKGIIFVYVLTHSTNKYIVDM</sequence>
<evidence type="ECO:0000313" key="4">
    <source>
        <dbReference type="Proteomes" id="UP001174205"/>
    </source>
</evidence>
<feature type="region of interest" description="Disordered" evidence="1">
    <location>
        <begin position="1"/>
        <end position="23"/>
    </location>
</feature>
<protein>
    <submittedName>
        <fullName evidence="3">Uncharacterized protein</fullName>
    </submittedName>
</protein>
<dbReference type="EMBL" id="JAROCD010000024">
    <property type="protein sequence ID" value="MDN4605559.1"/>
    <property type="molecule type" value="Genomic_DNA"/>
</dbReference>
<dbReference type="Proteomes" id="UP001174205">
    <property type="component" value="Unassembled WGS sequence"/>
</dbReference>
<gene>
    <name evidence="3" type="ORF">P5G61_30330</name>
</gene>
<evidence type="ECO:0000256" key="2">
    <source>
        <dbReference type="SAM" id="Phobius"/>
    </source>
</evidence>
<feature type="compositionally biased region" description="Polar residues" evidence="1">
    <location>
        <begin position="1"/>
        <end position="14"/>
    </location>
</feature>
<proteinExistence type="predicted"/>
<organism evidence="3 4">
    <name type="scientific">Paenibacillus vandeheii</name>
    <dbReference type="NCBI Taxonomy" id="3035917"/>
    <lineage>
        <taxon>Bacteria</taxon>
        <taxon>Bacillati</taxon>
        <taxon>Bacillota</taxon>
        <taxon>Bacilli</taxon>
        <taxon>Bacillales</taxon>
        <taxon>Paenibacillaceae</taxon>
        <taxon>Paenibacillus</taxon>
    </lineage>
</organism>
<accession>A0ABT8JKA4</accession>
<keyword evidence="2" id="KW-0812">Transmembrane</keyword>
<keyword evidence="4" id="KW-1185">Reference proteome</keyword>
<feature type="transmembrane region" description="Helical" evidence="2">
    <location>
        <begin position="41"/>
        <end position="64"/>
    </location>
</feature>
<name>A0ABT8JKA4_9BACL</name>
<reference evidence="3" key="1">
    <citation type="submission" date="2023-03" db="EMBL/GenBank/DDBJ databases">
        <title>MT1 and MT2 Draft Genomes of Novel Species.</title>
        <authorList>
            <person name="Venkateswaran K."/>
        </authorList>
    </citation>
    <scope>NUCLEOTIDE SEQUENCE</scope>
    <source>
        <strain evidence="3">F6_3S_P_1C</strain>
    </source>
</reference>
<evidence type="ECO:0000256" key="1">
    <source>
        <dbReference type="SAM" id="MobiDB-lite"/>
    </source>
</evidence>
<comment type="caution">
    <text evidence="3">The sequence shown here is derived from an EMBL/GenBank/DDBJ whole genome shotgun (WGS) entry which is preliminary data.</text>
</comment>
<keyword evidence="2" id="KW-0472">Membrane</keyword>
<evidence type="ECO:0000313" key="3">
    <source>
        <dbReference type="EMBL" id="MDN4605559.1"/>
    </source>
</evidence>